<dbReference type="RefSeq" id="WP_105331891.1">
    <property type="nucleotide sequence ID" value="NZ_PUHY01000012.1"/>
</dbReference>
<dbReference type="NCBIfam" id="TIGR04294">
    <property type="entry name" value="pre_pil_HX9DG"/>
    <property type="match status" value="1"/>
</dbReference>
<name>A0A2S8FL28_9BACT</name>
<dbReference type="InterPro" id="IPR027558">
    <property type="entry name" value="Pre_pil_HX9DG_C"/>
</dbReference>
<dbReference type="SUPFAM" id="SSF54523">
    <property type="entry name" value="Pili subunits"/>
    <property type="match status" value="1"/>
</dbReference>
<evidence type="ECO:0000313" key="4">
    <source>
        <dbReference type="Proteomes" id="UP000238322"/>
    </source>
</evidence>
<dbReference type="PANTHER" id="PTHR30093">
    <property type="entry name" value="GENERAL SECRETION PATHWAY PROTEIN G"/>
    <property type="match status" value="1"/>
</dbReference>
<evidence type="ECO:0000313" key="3">
    <source>
        <dbReference type="EMBL" id="PQO32882.1"/>
    </source>
</evidence>
<dbReference type="PROSITE" id="PS00409">
    <property type="entry name" value="PROKAR_NTER_METHYL"/>
    <property type="match status" value="1"/>
</dbReference>
<dbReference type="Proteomes" id="UP000238322">
    <property type="component" value="Unassembled WGS sequence"/>
</dbReference>
<feature type="domain" description="DUF1559" evidence="2">
    <location>
        <begin position="40"/>
        <end position="310"/>
    </location>
</feature>
<keyword evidence="1" id="KW-0812">Transmembrane</keyword>
<accession>A0A2S8FL28</accession>
<reference evidence="3 4" key="1">
    <citation type="submission" date="2018-02" db="EMBL/GenBank/DDBJ databases">
        <title>Comparative genomes isolates from brazilian mangrove.</title>
        <authorList>
            <person name="Araujo J.E."/>
            <person name="Taketani R.G."/>
            <person name="Silva M.C.P."/>
            <person name="Loureco M.V."/>
            <person name="Andreote F.D."/>
        </authorList>
    </citation>
    <scope>NUCLEOTIDE SEQUENCE [LARGE SCALE GENOMIC DNA]</scope>
    <source>
        <strain evidence="3 4">Hex-1 MGV</strain>
    </source>
</reference>
<organism evidence="3 4">
    <name type="scientific">Blastopirellula marina</name>
    <dbReference type="NCBI Taxonomy" id="124"/>
    <lineage>
        <taxon>Bacteria</taxon>
        <taxon>Pseudomonadati</taxon>
        <taxon>Planctomycetota</taxon>
        <taxon>Planctomycetia</taxon>
        <taxon>Pirellulales</taxon>
        <taxon>Pirellulaceae</taxon>
        <taxon>Blastopirellula</taxon>
    </lineage>
</organism>
<dbReference type="NCBIfam" id="TIGR02532">
    <property type="entry name" value="IV_pilin_GFxxxE"/>
    <property type="match status" value="1"/>
</dbReference>
<dbReference type="Pfam" id="PF07963">
    <property type="entry name" value="N_methyl"/>
    <property type="match status" value="1"/>
</dbReference>
<dbReference type="InterPro" id="IPR045584">
    <property type="entry name" value="Pilin-like"/>
</dbReference>
<dbReference type="InterPro" id="IPR011453">
    <property type="entry name" value="DUF1559"/>
</dbReference>
<keyword evidence="1" id="KW-1133">Transmembrane helix</keyword>
<evidence type="ECO:0000259" key="2">
    <source>
        <dbReference type="Pfam" id="PF07596"/>
    </source>
</evidence>
<gene>
    <name evidence="3" type="ORF">C5Y83_17470</name>
</gene>
<dbReference type="OrthoDB" id="241541at2"/>
<dbReference type="InterPro" id="IPR012902">
    <property type="entry name" value="N_methyl_site"/>
</dbReference>
<comment type="caution">
    <text evidence="3">The sequence shown here is derived from an EMBL/GenBank/DDBJ whole genome shotgun (WGS) entry which is preliminary data.</text>
</comment>
<keyword evidence="1" id="KW-0472">Membrane</keyword>
<proteinExistence type="predicted"/>
<dbReference type="PANTHER" id="PTHR30093:SF2">
    <property type="entry name" value="TYPE II SECRETION SYSTEM PROTEIN H"/>
    <property type="match status" value="1"/>
</dbReference>
<evidence type="ECO:0000256" key="1">
    <source>
        <dbReference type="SAM" id="Phobius"/>
    </source>
</evidence>
<dbReference type="Pfam" id="PF07596">
    <property type="entry name" value="SBP_bac_10"/>
    <property type="match status" value="1"/>
</dbReference>
<dbReference type="EMBL" id="PUHY01000012">
    <property type="protein sequence ID" value="PQO32882.1"/>
    <property type="molecule type" value="Genomic_DNA"/>
</dbReference>
<protein>
    <submittedName>
        <fullName evidence="3">Prepilin-type cleavage/methylation domain-containing protein</fullName>
    </submittedName>
</protein>
<feature type="transmembrane region" description="Helical" evidence="1">
    <location>
        <begin position="14"/>
        <end position="36"/>
    </location>
</feature>
<dbReference type="AlphaFoldDB" id="A0A2S8FL28"/>
<sequence length="343" mass="37004">MNTLHANHRSQRGFTLVELLVVIAIIGILIALLLPAMRTSREAARRAQCMNNLKQFGLALHNYHDTHGSFPLGTGGSEGGFDTDSNQGRLSGLVALLPFIEQNALFDTIAMPQTYEGQAYPAMGPAPWVKEYEPWQTKIDAFRCPSNTFTDSGFSPTNYVFSIGDIATPIYGQTTPRGMFAPGLTTRYQDVTDGLVYTVMMSEVRTMGYAIDQSLSLLEKPIRCLSGEADQESDVDDVKLSERGRGYQWSDGGAGPALFNTILPPNSPSFAVGGAEAVDGYYSVSSSHPGGVQVLMGDASTDFILNDIDTGELTLPADKPREEGQNRFGVWGALGSIAGQDKS</sequence>
<dbReference type="Gene3D" id="3.30.700.10">
    <property type="entry name" value="Glycoprotein, Type 4 Pilin"/>
    <property type="match status" value="1"/>
</dbReference>